<dbReference type="GO" id="GO:0030687">
    <property type="term" value="C:preribosome, large subunit precursor"/>
    <property type="evidence" value="ECO:0007669"/>
    <property type="project" value="TreeGrafter"/>
</dbReference>
<dbReference type="Proteomes" id="UP000038040">
    <property type="component" value="Unplaced"/>
</dbReference>
<dbReference type="SUPFAM" id="SSF50978">
    <property type="entry name" value="WD40 repeat-like"/>
    <property type="match status" value="1"/>
</dbReference>
<evidence type="ECO:0000313" key="1">
    <source>
        <dbReference type="EMBL" id="VDN59939.1"/>
    </source>
</evidence>
<dbReference type="Proteomes" id="UP000274756">
    <property type="component" value="Unassembled WGS sequence"/>
</dbReference>
<protein>
    <submittedName>
        <fullName evidence="4">WD_REPEATS_REGION domain-containing protein</fullName>
    </submittedName>
</protein>
<dbReference type="GO" id="GO:0005730">
    <property type="term" value="C:nucleolus"/>
    <property type="evidence" value="ECO:0007669"/>
    <property type="project" value="InterPro"/>
</dbReference>
<evidence type="ECO:0000313" key="3">
    <source>
        <dbReference type="Proteomes" id="UP000274756"/>
    </source>
</evidence>
<evidence type="ECO:0000313" key="4">
    <source>
        <dbReference type="WBParaSite" id="DME_0000724401-mRNA-1"/>
    </source>
</evidence>
<dbReference type="GO" id="GO:0042273">
    <property type="term" value="P:ribosomal large subunit biogenesis"/>
    <property type="evidence" value="ECO:0007669"/>
    <property type="project" value="InterPro"/>
</dbReference>
<proteinExistence type="predicted"/>
<reference evidence="4" key="1">
    <citation type="submission" date="2017-02" db="UniProtKB">
        <authorList>
            <consortium name="WormBaseParasite"/>
        </authorList>
    </citation>
    <scope>IDENTIFICATION</scope>
</reference>
<gene>
    <name evidence="1" type="ORF">DME_LOCUS9912</name>
</gene>
<evidence type="ECO:0000313" key="2">
    <source>
        <dbReference type="Proteomes" id="UP000038040"/>
    </source>
</evidence>
<dbReference type="EMBL" id="UYYG01001195">
    <property type="protein sequence ID" value="VDN59939.1"/>
    <property type="molecule type" value="Genomic_DNA"/>
</dbReference>
<dbReference type="AlphaFoldDB" id="A0A0N4UI31"/>
<dbReference type="OrthoDB" id="18388at2759"/>
<dbReference type="Gene3D" id="2.130.10.10">
    <property type="entry name" value="YVTN repeat-like/Quinoprotein amine dehydrogenase"/>
    <property type="match status" value="1"/>
</dbReference>
<keyword evidence="3" id="KW-1185">Reference proteome</keyword>
<dbReference type="STRING" id="318479.A0A0N4UI31"/>
<organism evidence="2 4">
    <name type="scientific">Dracunculus medinensis</name>
    <name type="common">Guinea worm</name>
    <dbReference type="NCBI Taxonomy" id="318479"/>
    <lineage>
        <taxon>Eukaryota</taxon>
        <taxon>Metazoa</taxon>
        <taxon>Ecdysozoa</taxon>
        <taxon>Nematoda</taxon>
        <taxon>Chromadorea</taxon>
        <taxon>Rhabditida</taxon>
        <taxon>Spirurina</taxon>
        <taxon>Dracunculoidea</taxon>
        <taxon>Dracunculidae</taxon>
        <taxon>Dracunculus</taxon>
    </lineage>
</organism>
<dbReference type="PANTHER" id="PTHR16038">
    <property type="entry name" value="NOP SEVEN ASSOCIATED PROTEIN 1"/>
    <property type="match status" value="1"/>
</dbReference>
<dbReference type="InterPro" id="IPR037379">
    <property type="entry name" value="WDR74/Nsa1"/>
</dbReference>
<dbReference type="InterPro" id="IPR015943">
    <property type="entry name" value="WD40/YVTN_repeat-like_dom_sf"/>
</dbReference>
<reference evidence="1 3" key="2">
    <citation type="submission" date="2018-11" db="EMBL/GenBank/DDBJ databases">
        <authorList>
            <consortium name="Pathogen Informatics"/>
        </authorList>
    </citation>
    <scope>NUCLEOTIDE SEQUENCE [LARGE SCALE GENOMIC DNA]</scope>
</reference>
<dbReference type="PANTHER" id="PTHR16038:SF4">
    <property type="entry name" value="WD REPEAT-CONTAINING PROTEIN 74"/>
    <property type="match status" value="1"/>
</dbReference>
<dbReference type="InterPro" id="IPR036322">
    <property type="entry name" value="WD40_repeat_dom_sf"/>
</dbReference>
<accession>A0A0N4UI31</accession>
<dbReference type="WBParaSite" id="DME_0000724401-mRNA-1">
    <property type="protein sequence ID" value="DME_0000724401-mRNA-1"/>
    <property type="gene ID" value="DME_0000724401"/>
</dbReference>
<sequence>MRVSFRDNTFKNLTSLQSVNPEQDEISCICWGDYDKVLFSRLNCLLKEGGFKTCFLIGEYILTAVETGQLTCWNKNGEQIFELDAGNNLTVLADNDPAEFYCATAGKENPIKLWDMRAQKCFWEAKNVRPDNLMLRVPIWDTSVKFLHDSHCIVSATKRHQIRIYDPKTQRRPVKEIEWLEDPLSALELAMNNMHIYVGNTKGEMGMFDVRGKIRKYKGNAGCITGIVGSKFWPYLACCSTDRFVRLYKMEAKEPLRKVGLYKPFLLKKSLVVKFVSRFIAKVL</sequence>
<name>A0A0N4UI31_DRAME</name>